<gene>
    <name evidence="2" type="ORF">Ctob_000769</name>
</gene>
<keyword evidence="3" id="KW-1185">Reference proteome</keyword>
<dbReference type="Pfam" id="PF09414">
    <property type="entry name" value="RNA_ligase"/>
    <property type="match status" value="1"/>
</dbReference>
<dbReference type="Proteomes" id="UP000037460">
    <property type="component" value="Unassembled WGS sequence"/>
</dbReference>
<dbReference type="PROSITE" id="PS51257">
    <property type="entry name" value="PROKAR_LIPOPROTEIN"/>
    <property type="match status" value="1"/>
</dbReference>
<dbReference type="OrthoDB" id="10261000at2759"/>
<name>A0A0M0JB68_9EUKA</name>
<evidence type="ECO:0000313" key="3">
    <source>
        <dbReference type="Proteomes" id="UP000037460"/>
    </source>
</evidence>
<organism evidence="2 3">
    <name type="scientific">Chrysochromulina tobinii</name>
    <dbReference type="NCBI Taxonomy" id="1460289"/>
    <lineage>
        <taxon>Eukaryota</taxon>
        <taxon>Haptista</taxon>
        <taxon>Haptophyta</taxon>
        <taxon>Prymnesiophyceae</taxon>
        <taxon>Prymnesiales</taxon>
        <taxon>Chrysochromulinaceae</taxon>
        <taxon>Chrysochromulina</taxon>
    </lineage>
</organism>
<dbReference type="Gene3D" id="3.30.1490.70">
    <property type="match status" value="1"/>
</dbReference>
<proteinExistence type="predicted"/>
<dbReference type="PROSITE" id="PS00430">
    <property type="entry name" value="TONB_DEPENDENT_REC_1"/>
    <property type="match status" value="1"/>
</dbReference>
<sequence length="375" mass="40241">MSRALLSTEWLCTEKAHGANFSAAVACDGQVHFAARSGLLAASDNFYGYKSQGLDAYLVPRVLALRTALVRDGFVTANDTLIVYGELCGGHYPHPAVPAVAGGVGPVQRGVWYSPALVFIAFDIAVVPVAADAAAGDGRLADMALSSSHQRTRFLDFDVARAASIAADLRFTQPLRRGTLAHCLDLDVRFASTIPTTLGLPTLPAEHSNWAEGLVVRPVREPPPDGGRGLVKRKIPEFSEKQYSHDHWRGARHGAVSSRGSAGMSWVEAVTLLRYEMLAAVNQQRLDSVLSKSARVDAADKAACRRLLHDFKVDVAEALAEDGLLQPATTERNMPALQQLAVRHAPLHAELEAASRTLITKFLRGIGASLTGPSR</sequence>
<dbReference type="GO" id="GO:0016874">
    <property type="term" value="F:ligase activity"/>
    <property type="evidence" value="ECO:0007669"/>
    <property type="project" value="UniProtKB-KW"/>
</dbReference>
<comment type="caution">
    <text evidence="2">The sequence shown here is derived from an EMBL/GenBank/DDBJ whole genome shotgun (WGS) entry which is preliminary data.</text>
</comment>
<dbReference type="EMBL" id="JWZX01003152">
    <property type="protein sequence ID" value="KOO23839.1"/>
    <property type="molecule type" value="Genomic_DNA"/>
</dbReference>
<accession>A0A0M0JB68</accession>
<protein>
    <submittedName>
        <fullName evidence="2">Mitochondrial RNA editing ligase 1</fullName>
    </submittedName>
</protein>
<dbReference type="InterPro" id="IPR021122">
    <property type="entry name" value="RNA_ligase_dom_REL/Rnl2"/>
</dbReference>
<keyword evidence="2" id="KW-0436">Ligase</keyword>
<dbReference type="Gene3D" id="3.30.470.30">
    <property type="entry name" value="DNA ligase/mRNA capping enzyme"/>
    <property type="match status" value="1"/>
</dbReference>
<evidence type="ECO:0000259" key="1">
    <source>
        <dbReference type="Pfam" id="PF09414"/>
    </source>
</evidence>
<reference evidence="3" key="1">
    <citation type="journal article" date="2015" name="PLoS Genet.">
        <title>Genome Sequence and Transcriptome Analyses of Chrysochromulina tobin: Metabolic Tools for Enhanced Algal Fitness in the Prominent Order Prymnesiales (Haptophyceae).</title>
        <authorList>
            <person name="Hovde B.T."/>
            <person name="Deodato C.R."/>
            <person name="Hunsperger H.M."/>
            <person name="Ryken S.A."/>
            <person name="Yost W."/>
            <person name="Jha R.K."/>
            <person name="Patterson J."/>
            <person name="Monnat R.J. Jr."/>
            <person name="Barlow S.B."/>
            <person name="Starkenburg S.R."/>
            <person name="Cattolico R.A."/>
        </authorList>
    </citation>
    <scope>NUCLEOTIDE SEQUENCE</scope>
    <source>
        <strain evidence="3">CCMP291</strain>
    </source>
</reference>
<evidence type="ECO:0000313" key="2">
    <source>
        <dbReference type="EMBL" id="KOO23839.1"/>
    </source>
</evidence>
<dbReference type="SUPFAM" id="SSF56091">
    <property type="entry name" value="DNA ligase/mRNA capping enzyme, catalytic domain"/>
    <property type="match status" value="1"/>
</dbReference>
<dbReference type="InterPro" id="IPR010916">
    <property type="entry name" value="TonB_box_CS"/>
</dbReference>
<feature type="domain" description="RNA ligase" evidence="1">
    <location>
        <begin position="9"/>
        <end position="232"/>
    </location>
</feature>
<dbReference type="AlphaFoldDB" id="A0A0M0JB68"/>